<feature type="compositionally biased region" description="Basic and acidic residues" evidence="1">
    <location>
        <begin position="554"/>
        <end position="569"/>
    </location>
</feature>
<feature type="compositionally biased region" description="Low complexity" evidence="1">
    <location>
        <begin position="257"/>
        <end position="268"/>
    </location>
</feature>
<keyword evidence="3" id="KW-1185">Reference proteome</keyword>
<evidence type="ECO:0000313" key="2">
    <source>
        <dbReference type="EMBL" id="CRL24088.1"/>
    </source>
</evidence>
<feature type="region of interest" description="Disordered" evidence="1">
    <location>
        <begin position="482"/>
        <end position="720"/>
    </location>
</feature>
<feature type="compositionally biased region" description="Low complexity" evidence="1">
    <location>
        <begin position="658"/>
        <end position="674"/>
    </location>
</feature>
<evidence type="ECO:0000313" key="3">
    <source>
        <dbReference type="Proteomes" id="UP000053732"/>
    </source>
</evidence>
<feature type="compositionally biased region" description="Polar residues" evidence="1">
    <location>
        <begin position="687"/>
        <end position="709"/>
    </location>
</feature>
<feature type="region of interest" description="Disordered" evidence="1">
    <location>
        <begin position="329"/>
        <end position="436"/>
    </location>
</feature>
<feature type="compositionally biased region" description="Polar residues" evidence="1">
    <location>
        <begin position="492"/>
        <end position="503"/>
    </location>
</feature>
<dbReference type="Proteomes" id="UP000053732">
    <property type="component" value="Unassembled WGS sequence"/>
</dbReference>
<evidence type="ECO:0000256" key="1">
    <source>
        <dbReference type="SAM" id="MobiDB-lite"/>
    </source>
</evidence>
<name>A0A0G4PCS0_PENC3</name>
<feature type="region of interest" description="Disordered" evidence="1">
    <location>
        <begin position="253"/>
        <end position="295"/>
    </location>
</feature>
<dbReference type="EMBL" id="HG793144">
    <property type="protein sequence ID" value="CRL24088.1"/>
    <property type="molecule type" value="Genomic_DNA"/>
</dbReference>
<protein>
    <submittedName>
        <fullName evidence="2">Str. FM013</fullName>
    </submittedName>
</protein>
<organism evidence="2 3">
    <name type="scientific">Penicillium camemberti (strain FM 013)</name>
    <dbReference type="NCBI Taxonomy" id="1429867"/>
    <lineage>
        <taxon>Eukaryota</taxon>
        <taxon>Fungi</taxon>
        <taxon>Dikarya</taxon>
        <taxon>Ascomycota</taxon>
        <taxon>Pezizomycotina</taxon>
        <taxon>Eurotiomycetes</taxon>
        <taxon>Eurotiomycetidae</taxon>
        <taxon>Eurotiales</taxon>
        <taxon>Aspergillaceae</taxon>
        <taxon>Penicillium</taxon>
    </lineage>
</organism>
<accession>A0A0G4PCS0</accession>
<gene>
    <name evidence="2" type="ORF">PCAMFM013_S011g000082</name>
</gene>
<proteinExistence type="predicted"/>
<feature type="compositionally biased region" description="Low complexity" evidence="1">
    <location>
        <begin position="631"/>
        <end position="650"/>
    </location>
</feature>
<sequence>MENHPPSPQAWYVNSLFLSDLDSIFVLFPLYQADHSRLWLRGLITFPLYFETHRHINLRLTQTALRASSSANPPAESSFSFTPIKALSALPRLWDRKPSTPVRAGDKTRKLWKRIRFPFTSMNTATESQTSGIGASKHSDYQRGVKRQCVDPADADHETEAEQRGRSFLETKWEMQASRKRRKLPEFNFNIHDEGSQEVFGFTANQTEGTLNDVVGDVATNASPQPLNDMWKTSKTPVYNDAMTTDLNITASDANTSQDLQSGLSSQDAPGAIDNAGEDKANAMSTTESVEDLTQEQEIKLVRSALRSSLDGEDAELLNDFLSRANAKRAAKATHPEDANPTEMSSSPEESPEVECSTPPPRRVLEELTTNSPSPVKLQFSPSKYDVKRAADGANDREDIIPKEIKEEQAPSSPAYRRSTRTKGSSTPAMRNTISFRRAKGTEFVFQQRTETQQVAMATKRNTRLNKGKSVTPMVALEALAQQSSQEELQLDNSQNETSNPKDTSFRGLNKPRKQVSWNEERMAEYEEYREPMDEEDEEEGDRCTNDVGATPRPRPESKRSAKKAELGHRSSRSQTQKADENADSGATESGPTPTTAPATVTPRSRRVRRLGDSGILGSGTPVKTGSRGTSKPPAASASAVAAVAPSTPTKGRRKLAPKSPSSSKLPARASKSANTTADQPFVSGIPTRSSQSTDDAQRQSMLQMSAGCTPTARRVRSRS</sequence>
<dbReference type="STRING" id="1429867.A0A0G4PCS0"/>
<feature type="compositionally biased region" description="Polar residues" evidence="1">
    <location>
        <begin position="422"/>
        <end position="435"/>
    </location>
</feature>
<feature type="compositionally biased region" description="Low complexity" evidence="1">
    <location>
        <begin position="343"/>
        <end position="357"/>
    </location>
</feature>
<feature type="compositionally biased region" description="Basic and acidic residues" evidence="1">
    <location>
        <begin position="519"/>
        <end position="532"/>
    </location>
</feature>
<feature type="compositionally biased region" description="Low complexity" evidence="1">
    <location>
        <begin position="585"/>
        <end position="603"/>
    </location>
</feature>
<dbReference type="AlphaFoldDB" id="A0A0G4PCS0"/>
<feature type="compositionally biased region" description="Basic and acidic residues" evidence="1">
    <location>
        <begin position="385"/>
        <end position="409"/>
    </location>
</feature>
<reference evidence="2 3" key="1">
    <citation type="journal article" date="2014" name="Nat. Commun.">
        <title>Multiple recent horizontal transfers of a large genomic region in cheese making fungi.</title>
        <authorList>
            <person name="Cheeseman K."/>
            <person name="Ropars J."/>
            <person name="Renault P."/>
            <person name="Dupont J."/>
            <person name="Gouzy J."/>
            <person name="Branca A."/>
            <person name="Abraham A.L."/>
            <person name="Ceppi M."/>
            <person name="Conseiller E."/>
            <person name="Debuchy R."/>
            <person name="Malagnac F."/>
            <person name="Goarin A."/>
            <person name="Silar P."/>
            <person name="Lacoste S."/>
            <person name="Sallet E."/>
            <person name="Bensimon A."/>
            <person name="Giraud T."/>
            <person name="Brygoo Y."/>
        </authorList>
    </citation>
    <scope>NUCLEOTIDE SEQUENCE [LARGE SCALE GENOMIC DNA]</scope>
    <source>
        <strain evidence="3">FM 013</strain>
    </source>
</reference>